<dbReference type="EMBL" id="CP025704">
    <property type="protein sequence ID" value="AUN97321.1"/>
    <property type="molecule type" value="Genomic_DNA"/>
</dbReference>
<dbReference type="Proteomes" id="UP000235584">
    <property type="component" value="Chromosome"/>
</dbReference>
<gene>
    <name evidence="2" type="ORF">C0V70_04180</name>
</gene>
<dbReference type="GO" id="GO:0016829">
    <property type="term" value="F:lyase activity"/>
    <property type="evidence" value="ECO:0007669"/>
    <property type="project" value="UniProtKB-KW"/>
</dbReference>
<protein>
    <submittedName>
        <fullName evidence="2">Uncharacterized protein</fullName>
    </submittedName>
</protein>
<dbReference type="PANTHER" id="PTHR30272">
    <property type="entry name" value="3-HYDROXYACYL-[ACYL-CARRIER-PROTEIN] DEHYDRATASE"/>
    <property type="match status" value="1"/>
</dbReference>
<evidence type="ECO:0000313" key="3">
    <source>
        <dbReference type="Proteomes" id="UP000235584"/>
    </source>
</evidence>
<dbReference type="AlphaFoldDB" id="A0A2K9NP75"/>
<sequence length="157" mass="17663">MSINIHKRLHHRAPYLMVDKVLEHSSEHIVAAKTPALEDFYIQGHFPGAHVVPGAIMQEMTTQTAGLLIAEHHSPVADYDSEATKGYALGVLRSVHNSKFKKFARPGEKLEIHVRLIEKNEQLFRFKGSITVGEDKIMSNEFTLINISDTHILDSLL</sequence>
<dbReference type="PANTHER" id="PTHR30272:SF1">
    <property type="entry name" value="3-HYDROXYACYL-[ACYL-CARRIER-PROTEIN] DEHYDRATASE"/>
    <property type="match status" value="1"/>
</dbReference>
<dbReference type="SUPFAM" id="SSF54637">
    <property type="entry name" value="Thioesterase/thiol ester dehydrase-isomerase"/>
    <property type="match status" value="1"/>
</dbReference>
<dbReference type="Gene3D" id="3.10.129.10">
    <property type="entry name" value="Hotdog Thioesterase"/>
    <property type="match status" value="1"/>
</dbReference>
<reference evidence="2 3" key="1">
    <citation type="submission" date="2018-01" db="EMBL/GenBank/DDBJ databases">
        <title>Complete genome sequence of Bacteriovorax stolpii DSM12778.</title>
        <authorList>
            <person name="Tang B."/>
            <person name="Chang J."/>
        </authorList>
    </citation>
    <scope>NUCLEOTIDE SEQUENCE [LARGE SCALE GENOMIC DNA]</scope>
    <source>
        <strain evidence="2 3">DSM 12778</strain>
    </source>
</reference>
<dbReference type="RefSeq" id="WP_102242616.1">
    <property type="nucleotide sequence ID" value="NZ_CP025704.1"/>
</dbReference>
<name>A0A2K9NP75_BACTC</name>
<keyword evidence="1" id="KW-0456">Lyase</keyword>
<evidence type="ECO:0000256" key="1">
    <source>
        <dbReference type="ARBA" id="ARBA00023239"/>
    </source>
</evidence>
<proteinExistence type="predicted"/>
<dbReference type="KEGG" id="bsto:C0V70_04180"/>
<accession>A0A2K9NP75</accession>
<keyword evidence="3" id="KW-1185">Reference proteome</keyword>
<dbReference type="Pfam" id="PF07977">
    <property type="entry name" value="FabA"/>
    <property type="match status" value="1"/>
</dbReference>
<dbReference type="InterPro" id="IPR029069">
    <property type="entry name" value="HotDog_dom_sf"/>
</dbReference>
<dbReference type="CDD" id="cd01288">
    <property type="entry name" value="FabZ"/>
    <property type="match status" value="1"/>
</dbReference>
<evidence type="ECO:0000313" key="2">
    <source>
        <dbReference type="EMBL" id="AUN97321.1"/>
    </source>
</evidence>
<dbReference type="InterPro" id="IPR013114">
    <property type="entry name" value="FabA_FabZ"/>
</dbReference>
<organism evidence="2 3">
    <name type="scientific">Bacteriovorax stolpii</name>
    <name type="common">Bdellovibrio stolpii</name>
    <dbReference type="NCBI Taxonomy" id="960"/>
    <lineage>
        <taxon>Bacteria</taxon>
        <taxon>Pseudomonadati</taxon>
        <taxon>Bdellovibrionota</taxon>
        <taxon>Bacteriovoracia</taxon>
        <taxon>Bacteriovoracales</taxon>
        <taxon>Bacteriovoracaceae</taxon>
        <taxon>Bacteriovorax</taxon>
    </lineage>
</organism>